<name>A0ABV3ZN06_9BACT</name>
<dbReference type="RefSeq" id="WP_369332286.1">
    <property type="nucleotide sequence ID" value="NZ_JAULBC010000011.1"/>
</dbReference>
<dbReference type="EMBL" id="JAULBC010000011">
    <property type="protein sequence ID" value="MEX6690870.1"/>
    <property type="molecule type" value="Genomic_DNA"/>
</dbReference>
<gene>
    <name evidence="1" type="ORF">QTN47_25400</name>
</gene>
<evidence type="ECO:0000313" key="2">
    <source>
        <dbReference type="Proteomes" id="UP001560573"/>
    </source>
</evidence>
<dbReference type="InterPro" id="IPR038360">
    <property type="entry name" value="DUF4844_sf"/>
</dbReference>
<reference evidence="1 2" key="1">
    <citation type="submission" date="2023-07" db="EMBL/GenBank/DDBJ databases">
        <authorList>
            <person name="Lian W.-H."/>
        </authorList>
    </citation>
    <scope>NUCLEOTIDE SEQUENCE [LARGE SCALE GENOMIC DNA]</scope>
    <source>
        <strain evidence="1 2">SYSU DXS3180</strain>
    </source>
</reference>
<keyword evidence="2" id="KW-1185">Reference proteome</keyword>
<organism evidence="1 2">
    <name type="scientific">Danxiaibacter flavus</name>
    <dbReference type="NCBI Taxonomy" id="3049108"/>
    <lineage>
        <taxon>Bacteria</taxon>
        <taxon>Pseudomonadati</taxon>
        <taxon>Bacteroidota</taxon>
        <taxon>Chitinophagia</taxon>
        <taxon>Chitinophagales</taxon>
        <taxon>Chitinophagaceae</taxon>
        <taxon>Danxiaibacter</taxon>
    </lineage>
</organism>
<proteinExistence type="predicted"/>
<dbReference type="Proteomes" id="UP001560573">
    <property type="component" value="Unassembled WGS sequence"/>
</dbReference>
<protein>
    <submittedName>
        <fullName evidence="1">DUF4844 domain-containing protein</fullName>
    </submittedName>
</protein>
<dbReference type="InterPro" id="IPR032301">
    <property type="entry name" value="DUF4844"/>
</dbReference>
<dbReference type="Pfam" id="PF16133">
    <property type="entry name" value="DUF4844"/>
    <property type="match status" value="1"/>
</dbReference>
<comment type="caution">
    <text evidence="1">The sequence shown here is derived from an EMBL/GenBank/DDBJ whole genome shotgun (WGS) entry which is preliminary data.</text>
</comment>
<evidence type="ECO:0000313" key="1">
    <source>
        <dbReference type="EMBL" id="MEX6690870.1"/>
    </source>
</evidence>
<accession>A0ABV3ZN06</accession>
<sequence length="175" mass="19876">MQTAQTQVDKLHLFKQRDKFSQSAWNARGLHPSSKELCKQLTTLFNSCAEDLIRAINDNYSGKQIKAVLKIGLGSFNKFDYDTEEKEFICDLFHELATIVNVDFNNNLSKWLYGSTLTTLLKIQKILSPEKIVETLKQPCTKCGTHLETHILKKEKGYLKQAGLLQSVIIVAKSI</sequence>
<dbReference type="Gene3D" id="1.20.1480.40">
    <property type="entry name" value="Uncharacterised protein PF16133, DUF4844"/>
    <property type="match status" value="1"/>
</dbReference>